<organism evidence="2 3">
    <name type="scientific">Cymbomonas tetramitiformis</name>
    <dbReference type="NCBI Taxonomy" id="36881"/>
    <lineage>
        <taxon>Eukaryota</taxon>
        <taxon>Viridiplantae</taxon>
        <taxon>Chlorophyta</taxon>
        <taxon>Pyramimonadophyceae</taxon>
        <taxon>Pyramimonadales</taxon>
        <taxon>Pyramimonadaceae</taxon>
        <taxon>Cymbomonas</taxon>
    </lineage>
</organism>
<evidence type="ECO:0000313" key="2">
    <source>
        <dbReference type="EMBL" id="KAK3249420.1"/>
    </source>
</evidence>
<feature type="region of interest" description="Disordered" evidence="1">
    <location>
        <begin position="449"/>
        <end position="532"/>
    </location>
</feature>
<dbReference type="Proteomes" id="UP001190700">
    <property type="component" value="Unassembled WGS sequence"/>
</dbReference>
<feature type="non-terminal residue" evidence="2">
    <location>
        <position position="1"/>
    </location>
</feature>
<feature type="compositionally biased region" description="Basic and acidic residues" evidence="1">
    <location>
        <begin position="618"/>
        <end position="646"/>
    </location>
</feature>
<feature type="compositionally biased region" description="Basic and acidic residues" evidence="1">
    <location>
        <begin position="376"/>
        <end position="385"/>
    </location>
</feature>
<evidence type="ECO:0000313" key="3">
    <source>
        <dbReference type="Proteomes" id="UP001190700"/>
    </source>
</evidence>
<feature type="region of interest" description="Disordered" evidence="1">
    <location>
        <begin position="565"/>
        <end position="705"/>
    </location>
</feature>
<accession>A0AAE0C8P3</accession>
<feature type="compositionally biased region" description="Basic and acidic residues" evidence="1">
    <location>
        <begin position="675"/>
        <end position="705"/>
    </location>
</feature>
<dbReference type="AlphaFoldDB" id="A0AAE0C8P3"/>
<feature type="region of interest" description="Disordered" evidence="1">
    <location>
        <begin position="207"/>
        <end position="232"/>
    </location>
</feature>
<feature type="compositionally biased region" description="Basic residues" evidence="1">
    <location>
        <begin position="892"/>
        <end position="904"/>
    </location>
</feature>
<comment type="caution">
    <text evidence="2">The sequence shown here is derived from an EMBL/GenBank/DDBJ whole genome shotgun (WGS) entry which is preliminary data.</text>
</comment>
<evidence type="ECO:0000256" key="1">
    <source>
        <dbReference type="SAM" id="MobiDB-lite"/>
    </source>
</evidence>
<feature type="compositionally biased region" description="Acidic residues" evidence="1">
    <location>
        <begin position="9"/>
        <end position="24"/>
    </location>
</feature>
<feature type="region of interest" description="Disordered" evidence="1">
    <location>
        <begin position="51"/>
        <end position="82"/>
    </location>
</feature>
<feature type="region of interest" description="Disordered" evidence="1">
    <location>
        <begin position="363"/>
        <end position="385"/>
    </location>
</feature>
<name>A0AAE0C8P3_9CHLO</name>
<gene>
    <name evidence="2" type="ORF">CYMTET_41150</name>
</gene>
<feature type="compositionally biased region" description="Basic and acidic residues" evidence="1">
    <location>
        <begin position="794"/>
        <end position="810"/>
    </location>
</feature>
<sequence>AEWDKQVDEYEDSDEDEQAEEETVELLGGAGKYGWCEPPPWQWVMGLQTTPKAAASPGREQAAGAHRRGASSAGKEHTASESSFAQAMQWLQTVMLSPNQRGDQTLETLPAAPAEPGAAANEAAQGQMAAAGMAAGGSGTTLRMVQLPNGEQVMMMQYNDDEAGTSAGGGQEQGPTMESLQAMLEHILTQQVNADGNNWVPPYVAPPPPTVGPLRRPLTGKQASGATRRCRARSPWGALRECPPDAARGRRGTSRVCKVLQWRRSHTSLLNVCPRTPVLAASLLPAHTAAIYSSGDVASGRDGAGLAAAASRAVGDRSFQPKAEEAGAQEGVTVGQGSWIHPKARRPEEAPGVRQAGIPQEVAGVRGRGDPSSVSKEMETMEEIRDRDAAVERGVQAGSAGRMGVRADAGAEPQRVGQVLTAHDMAEAIREAAASSMWSALGGPRLEGGEAVGGTAAGTESAAMGDNRASVERKDAEAAANSSPVEDTAANGSPVEDTAANGSPVEEAAANGSPLEEAAANGSQVEEAAANGSPVEEAAVQTAMPVEMEARPDMSQIHTVAEETAWELKATNSRPAAQLDEKMRRGINGQDPLDIPEHSSLQRSARSSMNAAKQRWAKRQDGLEGVRQHERDLLQQEREREQERLSQTEVVQREQQQQQEMLEQQQQQQQQARVHKQEVRKPQSHQHELQQERERQQQVREAQLLRHELQQERELLKEELKKQEELIGEAGRPEGLLEEEPMRQEILAREEQAKLRSEVRDLDEEAGSGQPYERAEPEPSERHLHETLQSQHPRSREADGSQEQHQREAEEVPPPSPQEALRQRQAQQREQAQQLLRQRKHAQELEKLRNAASQQKSPPTASDTEQYQEGALPTEAPTKDNARASRSARVGNMKRRWGSKRRQQ</sequence>
<proteinExistence type="predicted"/>
<keyword evidence="3" id="KW-1185">Reference proteome</keyword>
<protein>
    <submittedName>
        <fullName evidence="2">Uncharacterized protein</fullName>
    </submittedName>
</protein>
<feature type="compositionally biased region" description="Low complexity" evidence="1">
    <location>
        <begin position="647"/>
        <end position="672"/>
    </location>
</feature>
<feature type="region of interest" description="Disordered" evidence="1">
    <location>
        <begin position="1"/>
        <end position="24"/>
    </location>
</feature>
<dbReference type="EMBL" id="LGRX02027356">
    <property type="protein sequence ID" value="KAK3249420.1"/>
    <property type="molecule type" value="Genomic_DNA"/>
</dbReference>
<feature type="compositionally biased region" description="Polar residues" evidence="1">
    <location>
        <begin position="599"/>
        <end position="611"/>
    </location>
</feature>
<feature type="compositionally biased region" description="Low complexity" evidence="1">
    <location>
        <begin position="818"/>
        <end position="836"/>
    </location>
</feature>
<feature type="region of interest" description="Disordered" evidence="1">
    <location>
        <begin position="725"/>
        <end position="904"/>
    </location>
</feature>
<reference evidence="2 3" key="1">
    <citation type="journal article" date="2015" name="Genome Biol. Evol.">
        <title>Comparative Genomics of a Bacterivorous Green Alga Reveals Evolutionary Causalities and Consequences of Phago-Mixotrophic Mode of Nutrition.</title>
        <authorList>
            <person name="Burns J.A."/>
            <person name="Paasch A."/>
            <person name="Narechania A."/>
            <person name="Kim E."/>
        </authorList>
    </citation>
    <scope>NUCLEOTIDE SEQUENCE [LARGE SCALE GENOMIC DNA]</scope>
    <source>
        <strain evidence="2 3">PLY_AMNH</strain>
    </source>
</reference>
<feature type="compositionally biased region" description="Polar residues" evidence="1">
    <location>
        <begin position="851"/>
        <end position="867"/>
    </location>
</feature>
<feature type="compositionally biased region" description="Basic and acidic residues" evidence="1">
    <location>
        <begin position="740"/>
        <end position="760"/>
    </location>
</feature>
<feature type="compositionally biased region" description="Basic and acidic residues" evidence="1">
    <location>
        <begin position="773"/>
        <end position="786"/>
    </location>
</feature>